<accession>A0ABX1A015</accession>
<keyword evidence="1" id="KW-0560">Oxidoreductase</keyword>
<dbReference type="PANTHER" id="PTHR43433">
    <property type="entry name" value="HYDROLASE, ALPHA/BETA FOLD FAMILY PROTEIN"/>
    <property type="match status" value="1"/>
</dbReference>
<dbReference type="PRINTS" id="PR00412">
    <property type="entry name" value="EPOXHYDRLASE"/>
</dbReference>
<evidence type="ECO:0000313" key="3">
    <source>
        <dbReference type="EMBL" id="NJP47889.1"/>
    </source>
</evidence>
<keyword evidence="4" id="KW-1185">Reference proteome</keyword>
<proteinExistence type="predicted"/>
<dbReference type="Pfam" id="PF00561">
    <property type="entry name" value="Abhydrolase_1"/>
    <property type="match status" value="1"/>
</dbReference>
<name>A0ABX1A015_9ACTN</name>
<evidence type="ECO:0000256" key="1">
    <source>
        <dbReference type="ARBA" id="ARBA00022559"/>
    </source>
</evidence>
<dbReference type="SUPFAM" id="SSF53474">
    <property type="entry name" value="alpha/beta-Hydrolases"/>
    <property type="match status" value="1"/>
</dbReference>
<dbReference type="RefSeq" id="WP_167986720.1">
    <property type="nucleotide sequence ID" value="NZ_JAATEJ010000036.1"/>
</dbReference>
<dbReference type="PANTHER" id="PTHR43433:SF1">
    <property type="entry name" value="BLL5160 PROTEIN"/>
    <property type="match status" value="1"/>
</dbReference>
<keyword evidence="3" id="KW-0378">Hydrolase</keyword>
<dbReference type="Gene3D" id="3.40.50.1820">
    <property type="entry name" value="alpha/beta hydrolase"/>
    <property type="match status" value="1"/>
</dbReference>
<reference evidence="3 4" key="1">
    <citation type="submission" date="2020-03" db="EMBL/GenBank/DDBJ databases">
        <title>WGS of actinomycetes isolated from Thailand.</title>
        <authorList>
            <person name="Thawai C."/>
        </authorList>
    </citation>
    <scope>NUCLEOTIDE SEQUENCE [LARGE SCALE GENOMIC DNA]</scope>
    <source>
        <strain evidence="3 4">PRB2-1</strain>
    </source>
</reference>
<dbReference type="InterPro" id="IPR050471">
    <property type="entry name" value="AB_hydrolase"/>
</dbReference>
<dbReference type="InterPro" id="IPR029058">
    <property type="entry name" value="AB_hydrolase_fold"/>
</dbReference>
<dbReference type="PRINTS" id="PR00111">
    <property type="entry name" value="ABHYDROLASE"/>
</dbReference>
<organism evidence="3 4">
    <name type="scientific">Actinacidiphila epipremni</name>
    <dbReference type="NCBI Taxonomy" id="2053013"/>
    <lineage>
        <taxon>Bacteria</taxon>
        <taxon>Bacillati</taxon>
        <taxon>Actinomycetota</taxon>
        <taxon>Actinomycetes</taxon>
        <taxon>Kitasatosporales</taxon>
        <taxon>Streptomycetaceae</taxon>
        <taxon>Actinacidiphila</taxon>
    </lineage>
</organism>
<dbReference type="GO" id="GO:0016787">
    <property type="term" value="F:hydrolase activity"/>
    <property type="evidence" value="ECO:0007669"/>
    <property type="project" value="UniProtKB-KW"/>
</dbReference>
<protein>
    <submittedName>
        <fullName evidence="3">Alpha/beta hydrolase</fullName>
    </submittedName>
</protein>
<evidence type="ECO:0000259" key="2">
    <source>
        <dbReference type="Pfam" id="PF00561"/>
    </source>
</evidence>
<comment type="caution">
    <text evidence="3">The sequence shown here is derived from an EMBL/GenBank/DDBJ whole genome shotgun (WGS) entry which is preliminary data.</text>
</comment>
<keyword evidence="1" id="KW-0575">Peroxidase</keyword>
<dbReference type="InterPro" id="IPR000639">
    <property type="entry name" value="Epox_hydrolase-like"/>
</dbReference>
<gene>
    <name evidence="3" type="ORF">HCN08_31465</name>
</gene>
<dbReference type="Proteomes" id="UP000734511">
    <property type="component" value="Unassembled WGS sequence"/>
</dbReference>
<evidence type="ECO:0000313" key="4">
    <source>
        <dbReference type="Proteomes" id="UP000734511"/>
    </source>
</evidence>
<sequence>MLMLEDELGHLAYDVTGDGPPVVLVHAGVADHRMWDGVVPGLVGRYCLVRYDLRGFGESAVPRGAFREADDLGRLLDHLGYERVRLVGVSWGGRVAVDFALAYPERVRALAVFSAPWPGYAWSEEMLGYDAAETAALAAGDVDAAVRINLDMWLRGPARGWDAVPDGLADRLRGPLRTSLVNQAEVGRHSQGPATGDLTALRVPTLVGAGRLDLPDFRAIARRYAAEIPGAELVEFPTAAHLVPLDAPAELTDALLPFLAREDEAQGDASSASRRASAG</sequence>
<feature type="domain" description="AB hydrolase-1" evidence="2">
    <location>
        <begin position="20"/>
        <end position="129"/>
    </location>
</feature>
<dbReference type="EMBL" id="JAATEJ010000036">
    <property type="protein sequence ID" value="NJP47889.1"/>
    <property type="molecule type" value="Genomic_DNA"/>
</dbReference>
<dbReference type="InterPro" id="IPR000073">
    <property type="entry name" value="AB_hydrolase_1"/>
</dbReference>